<proteinExistence type="predicted"/>
<dbReference type="InParanoid" id="E4XAH9"/>
<gene>
    <name evidence="1" type="ORF">GSOID_T00005115001</name>
</gene>
<evidence type="ECO:0000313" key="2">
    <source>
        <dbReference type="Proteomes" id="UP000001307"/>
    </source>
</evidence>
<sequence>MAFLLPIFFTAVYATRVCSPELPTCADVCNEEKWIKKLEICVEKAERLHTFCLVRSCNKTVSMDDFKEAGYKFLADIVGAYSRVQNSNFLNFHINCKRNNELMFALFFHFALS</sequence>
<reference evidence="1" key="1">
    <citation type="journal article" date="2010" name="Science">
        <title>Plasticity of animal genome architecture unmasked by rapid evolution of a pelagic tunicate.</title>
        <authorList>
            <person name="Denoeud F."/>
            <person name="Henriet S."/>
            <person name="Mungpakdee S."/>
            <person name="Aury J.M."/>
            <person name="Da Silva C."/>
            <person name="Brinkmann H."/>
            <person name="Mikhaleva J."/>
            <person name="Olsen L.C."/>
            <person name="Jubin C."/>
            <person name="Canestro C."/>
            <person name="Bouquet J.M."/>
            <person name="Danks G."/>
            <person name="Poulain J."/>
            <person name="Campsteijn C."/>
            <person name="Adamski M."/>
            <person name="Cross I."/>
            <person name="Yadetie F."/>
            <person name="Muffato M."/>
            <person name="Louis A."/>
            <person name="Butcher S."/>
            <person name="Tsagkogeorga G."/>
            <person name="Konrad A."/>
            <person name="Singh S."/>
            <person name="Jensen M.F."/>
            <person name="Cong E.H."/>
            <person name="Eikeseth-Otteraa H."/>
            <person name="Noel B."/>
            <person name="Anthouard V."/>
            <person name="Porcel B.M."/>
            <person name="Kachouri-Lafond R."/>
            <person name="Nishino A."/>
            <person name="Ugolini M."/>
            <person name="Chourrout P."/>
            <person name="Nishida H."/>
            <person name="Aasland R."/>
            <person name="Huzurbazar S."/>
            <person name="Westhof E."/>
            <person name="Delsuc F."/>
            <person name="Lehrach H."/>
            <person name="Reinhardt R."/>
            <person name="Weissenbach J."/>
            <person name="Roy S.W."/>
            <person name="Artiguenave F."/>
            <person name="Postlethwait J.H."/>
            <person name="Manak J.R."/>
            <person name="Thompson E.M."/>
            <person name="Jaillon O."/>
            <person name="Du Pasquier L."/>
            <person name="Boudinot P."/>
            <person name="Liberles D.A."/>
            <person name="Volff J.N."/>
            <person name="Philippe H."/>
            <person name="Lenhard B."/>
            <person name="Roest Crollius H."/>
            <person name="Wincker P."/>
            <person name="Chourrout D."/>
        </authorList>
    </citation>
    <scope>NUCLEOTIDE SEQUENCE [LARGE SCALE GENOMIC DNA]</scope>
</reference>
<organism evidence="1">
    <name type="scientific">Oikopleura dioica</name>
    <name type="common">Tunicate</name>
    <dbReference type="NCBI Taxonomy" id="34765"/>
    <lineage>
        <taxon>Eukaryota</taxon>
        <taxon>Metazoa</taxon>
        <taxon>Chordata</taxon>
        <taxon>Tunicata</taxon>
        <taxon>Appendicularia</taxon>
        <taxon>Copelata</taxon>
        <taxon>Oikopleuridae</taxon>
        <taxon>Oikopleura</taxon>
    </lineage>
</organism>
<dbReference type="AlphaFoldDB" id="E4XAH9"/>
<dbReference type="EMBL" id="FN653032">
    <property type="protein sequence ID" value="CBY08539.1"/>
    <property type="molecule type" value="Genomic_DNA"/>
</dbReference>
<protein>
    <submittedName>
        <fullName evidence="1">Uncharacterized protein</fullName>
    </submittedName>
</protein>
<keyword evidence="2" id="KW-1185">Reference proteome</keyword>
<evidence type="ECO:0000313" key="1">
    <source>
        <dbReference type="EMBL" id="CBY08539.1"/>
    </source>
</evidence>
<dbReference type="OrthoDB" id="10531734at2759"/>
<name>E4XAH9_OIKDI</name>
<accession>E4XAH9</accession>
<dbReference type="Proteomes" id="UP000001307">
    <property type="component" value="Unassembled WGS sequence"/>
</dbReference>